<evidence type="ECO:0000313" key="2">
    <source>
        <dbReference type="EMBL" id="TXE27730.1"/>
    </source>
</evidence>
<feature type="transmembrane region" description="Helical" evidence="1">
    <location>
        <begin position="69"/>
        <end position="89"/>
    </location>
</feature>
<dbReference type="AlphaFoldDB" id="A0A5C7BUS5"/>
<evidence type="ECO:0000313" key="3">
    <source>
        <dbReference type="Proteomes" id="UP000321126"/>
    </source>
</evidence>
<comment type="caution">
    <text evidence="2">The sequence shown here is derived from an EMBL/GenBank/DDBJ whole genome shotgun (WGS) entry which is preliminary data.</text>
</comment>
<proteinExistence type="predicted"/>
<name>A0A5C7BUS5_SERMA</name>
<keyword evidence="1" id="KW-0472">Membrane</keyword>
<evidence type="ECO:0000256" key="1">
    <source>
        <dbReference type="SAM" id="Phobius"/>
    </source>
</evidence>
<feature type="transmembrane region" description="Helical" evidence="1">
    <location>
        <begin position="36"/>
        <end position="57"/>
    </location>
</feature>
<sequence>MMVTHKIIQQEATELKNILNSGGVQIPDFWSCAWPCLALILWLVCIPLVAFGVTTGISDDEAFSSIFDAFFGILLSMMLFSMRSFYLSIPTSFRNTSKVLGLLVKKARTYILVAAILNLLCMVFAIHANLGTLGYHVPNIFILCIIGFVFSADIGRYRLSAFTAALELIKSRKGGE</sequence>
<dbReference type="EMBL" id="VOUQ01000017">
    <property type="protein sequence ID" value="TXE27730.1"/>
    <property type="molecule type" value="Genomic_DNA"/>
</dbReference>
<dbReference type="RefSeq" id="WP_147882559.1">
    <property type="nucleotide sequence ID" value="NZ_VOUQ01000017.1"/>
</dbReference>
<protein>
    <recommendedName>
        <fullName evidence="4">Conjugal transfer entry exclusion protein TraS</fullName>
    </recommendedName>
</protein>
<gene>
    <name evidence="2" type="ORF">FOT62_22285</name>
</gene>
<evidence type="ECO:0008006" key="4">
    <source>
        <dbReference type="Google" id="ProtNLM"/>
    </source>
</evidence>
<organism evidence="2 3">
    <name type="scientific">Serratia marcescens</name>
    <dbReference type="NCBI Taxonomy" id="615"/>
    <lineage>
        <taxon>Bacteria</taxon>
        <taxon>Pseudomonadati</taxon>
        <taxon>Pseudomonadota</taxon>
        <taxon>Gammaproteobacteria</taxon>
        <taxon>Enterobacterales</taxon>
        <taxon>Yersiniaceae</taxon>
        <taxon>Serratia</taxon>
    </lineage>
</organism>
<reference evidence="2 3" key="1">
    <citation type="submission" date="2019-07" db="EMBL/GenBank/DDBJ databases">
        <title>Serratia strains were isolated from fresh produce.</title>
        <authorList>
            <person name="Cho G.-S."/>
            <person name="Stein M."/>
            <person name="Lee W."/>
            <person name="Suh S.H."/>
            <person name="Franz C.M.A.P."/>
        </authorList>
    </citation>
    <scope>NUCLEOTIDE SEQUENCE [LARGE SCALE GENOMIC DNA]</scope>
    <source>
        <strain evidence="2 3">S16</strain>
    </source>
</reference>
<keyword evidence="1" id="KW-0812">Transmembrane</keyword>
<keyword evidence="1" id="KW-1133">Transmembrane helix</keyword>
<accession>A0A5C7BUS5</accession>
<feature type="transmembrane region" description="Helical" evidence="1">
    <location>
        <begin position="110"/>
        <end position="127"/>
    </location>
</feature>
<feature type="transmembrane region" description="Helical" evidence="1">
    <location>
        <begin position="133"/>
        <end position="152"/>
    </location>
</feature>
<dbReference type="Proteomes" id="UP000321126">
    <property type="component" value="Unassembled WGS sequence"/>
</dbReference>